<dbReference type="PANTHER" id="PTHR46648">
    <property type="entry name" value="HIT FAMILY PROTEIN 1"/>
    <property type="match status" value="1"/>
</dbReference>
<protein>
    <recommendedName>
        <fullName evidence="2">HIT domain-containing protein</fullName>
    </recommendedName>
</protein>
<evidence type="ECO:0000259" key="2">
    <source>
        <dbReference type="PROSITE" id="PS51084"/>
    </source>
</evidence>
<dbReference type="STRING" id="690307.A0A1L9WXQ7"/>
<dbReference type="RefSeq" id="XP_020057336.1">
    <property type="nucleotide sequence ID" value="XM_020196089.1"/>
</dbReference>
<dbReference type="OrthoDB" id="2262349at2759"/>
<dbReference type="InterPro" id="IPR001310">
    <property type="entry name" value="Histidine_triad_HIT"/>
</dbReference>
<dbReference type="PANTHER" id="PTHR46648:SF1">
    <property type="entry name" value="ADENOSINE 5'-MONOPHOSPHORAMIDASE HNT1"/>
    <property type="match status" value="1"/>
</dbReference>
<dbReference type="EMBL" id="KV878975">
    <property type="protein sequence ID" value="OJK00997.1"/>
    <property type="molecule type" value="Genomic_DNA"/>
</dbReference>
<dbReference type="InterPro" id="IPR036265">
    <property type="entry name" value="HIT-like_sf"/>
</dbReference>
<dbReference type="AlphaFoldDB" id="A0A1L9WXQ7"/>
<name>A0A1L9WXQ7_ASPA1</name>
<evidence type="ECO:0000313" key="3">
    <source>
        <dbReference type="EMBL" id="OJK00997.1"/>
    </source>
</evidence>
<dbReference type="VEuPathDB" id="FungiDB:ASPACDRAFT_117654"/>
<sequence>MPPPGQATNMNTTAIKITITNMADDHTPDTTIYQDAHLTVNLTLRPTTPGHTVATLTTNKANLFNLPPPTFVETLQTLRTIASHLRKAYNVQRCALITTGGTSVSILPLHGLTPQWTPVTHPTKEFHPQYPGYITSKDAPQLPTPQLNTIRSSILFAASKSPTTYHADHTFHGPDPDDANLFARIVRGELSPQWRVWEDARHVAFLTPYPNTPGFTVVVPRAHLPSDIFSLSPEDYAGLVEAAYVVGKLLIRAFGIERCGMIFEGFEVDYAHVKLVPIRGGGGDDYDDDDCDRYGISEPFQETYQGYVSSMPGPRVEDVEEVVKRAAEIRALIGSDS</sequence>
<dbReference type="PROSITE" id="PS51084">
    <property type="entry name" value="HIT_2"/>
    <property type="match status" value="1"/>
</dbReference>
<reference evidence="4" key="1">
    <citation type="journal article" date="2017" name="Genome Biol.">
        <title>Comparative genomics reveals high biological diversity and specific adaptations in the industrially and medically important fungal genus Aspergillus.</title>
        <authorList>
            <person name="de Vries R.P."/>
            <person name="Riley R."/>
            <person name="Wiebenga A."/>
            <person name="Aguilar-Osorio G."/>
            <person name="Amillis S."/>
            <person name="Uchima C.A."/>
            <person name="Anderluh G."/>
            <person name="Asadollahi M."/>
            <person name="Askin M."/>
            <person name="Barry K."/>
            <person name="Battaglia E."/>
            <person name="Bayram O."/>
            <person name="Benocci T."/>
            <person name="Braus-Stromeyer S.A."/>
            <person name="Caldana C."/>
            <person name="Canovas D."/>
            <person name="Cerqueira G.C."/>
            <person name="Chen F."/>
            <person name="Chen W."/>
            <person name="Choi C."/>
            <person name="Clum A."/>
            <person name="Dos Santos R.A."/>
            <person name="Damasio A.R."/>
            <person name="Diallinas G."/>
            <person name="Emri T."/>
            <person name="Fekete E."/>
            <person name="Flipphi M."/>
            <person name="Freyberg S."/>
            <person name="Gallo A."/>
            <person name="Gournas C."/>
            <person name="Habgood R."/>
            <person name="Hainaut M."/>
            <person name="Harispe M.L."/>
            <person name="Henrissat B."/>
            <person name="Hilden K.S."/>
            <person name="Hope R."/>
            <person name="Hossain A."/>
            <person name="Karabika E."/>
            <person name="Karaffa L."/>
            <person name="Karanyi Z."/>
            <person name="Krasevec N."/>
            <person name="Kuo A."/>
            <person name="Kusch H."/>
            <person name="LaButti K."/>
            <person name="Lagendijk E.L."/>
            <person name="Lapidus A."/>
            <person name="Levasseur A."/>
            <person name="Lindquist E."/>
            <person name="Lipzen A."/>
            <person name="Logrieco A.F."/>
            <person name="MacCabe A."/>
            <person name="Maekelae M.R."/>
            <person name="Malavazi I."/>
            <person name="Melin P."/>
            <person name="Meyer V."/>
            <person name="Mielnichuk N."/>
            <person name="Miskei M."/>
            <person name="Molnar A.P."/>
            <person name="Mule G."/>
            <person name="Ngan C.Y."/>
            <person name="Orejas M."/>
            <person name="Orosz E."/>
            <person name="Ouedraogo J.P."/>
            <person name="Overkamp K.M."/>
            <person name="Park H.-S."/>
            <person name="Perrone G."/>
            <person name="Piumi F."/>
            <person name="Punt P.J."/>
            <person name="Ram A.F."/>
            <person name="Ramon A."/>
            <person name="Rauscher S."/>
            <person name="Record E."/>
            <person name="Riano-Pachon D.M."/>
            <person name="Robert V."/>
            <person name="Roehrig J."/>
            <person name="Ruller R."/>
            <person name="Salamov A."/>
            <person name="Salih N.S."/>
            <person name="Samson R.A."/>
            <person name="Sandor E."/>
            <person name="Sanguinetti M."/>
            <person name="Schuetze T."/>
            <person name="Sepcic K."/>
            <person name="Shelest E."/>
            <person name="Sherlock G."/>
            <person name="Sophianopoulou V."/>
            <person name="Squina F.M."/>
            <person name="Sun H."/>
            <person name="Susca A."/>
            <person name="Todd R.B."/>
            <person name="Tsang A."/>
            <person name="Unkles S.E."/>
            <person name="van de Wiele N."/>
            <person name="van Rossen-Uffink D."/>
            <person name="Oliveira J.V."/>
            <person name="Vesth T.C."/>
            <person name="Visser J."/>
            <person name="Yu J.-H."/>
            <person name="Zhou M."/>
            <person name="Andersen M.R."/>
            <person name="Archer D.B."/>
            <person name="Baker S.E."/>
            <person name="Benoit I."/>
            <person name="Brakhage A.A."/>
            <person name="Braus G.H."/>
            <person name="Fischer R."/>
            <person name="Frisvad J.C."/>
            <person name="Goldman G.H."/>
            <person name="Houbraken J."/>
            <person name="Oakley B."/>
            <person name="Pocsi I."/>
            <person name="Scazzocchio C."/>
            <person name="Seiboth B."/>
            <person name="vanKuyk P.A."/>
            <person name="Wortman J."/>
            <person name="Dyer P.S."/>
            <person name="Grigoriev I.V."/>
        </authorList>
    </citation>
    <scope>NUCLEOTIDE SEQUENCE [LARGE SCALE GENOMIC DNA]</scope>
    <source>
        <strain evidence="4">ATCC 16872 / CBS 172.66 / WB 5094</strain>
    </source>
</reference>
<dbReference type="GO" id="GO:0003824">
    <property type="term" value="F:catalytic activity"/>
    <property type="evidence" value="ECO:0007669"/>
    <property type="project" value="InterPro"/>
</dbReference>
<proteinExistence type="predicted"/>
<dbReference type="SUPFAM" id="SSF54197">
    <property type="entry name" value="HIT-like"/>
    <property type="match status" value="2"/>
</dbReference>
<dbReference type="OMA" id="PQWRIWE"/>
<evidence type="ECO:0000313" key="4">
    <source>
        <dbReference type="Proteomes" id="UP000184546"/>
    </source>
</evidence>
<comment type="caution">
    <text evidence="1">Lacks conserved residue(s) required for the propagation of feature annotation.</text>
</comment>
<dbReference type="InterPro" id="IPR011146">
    <property type="entry name" value="HIT-like"/>
</dbReference>
<keyword evidence="4" id="KW-1185">Reference proteome</keyword>
<evidence type="ECO:0000256" key="1">
    <source>
        <dbReference type="PROSITE-ProRule" id="PRU00464"/>
    </source>
</evidence>
<gene>
    <name evidence="3" type="ORF">ASPACDRAFT_117654</name>
</gene>
<dbReference type="GeneID" id="30969903"/>
<dbReference type="Gene3D" id="3.30.428.10">
    <property type="entry name" value="HIT-like"/>
    <property type="match status" value="2"/>
</dbReference>
<organism evidence="3 4">
    <name type="scientific">Aspergillus aculeatus (strain ATCC 16872 / CBS 172.66 / WB 5094)</name>
    <dbReference type="NCBI Taxonomy" id="690307"/>
    <lineage>
        <taxon>Eukaryota</taxon>
        <taxon>Fungi</taxon>
        <taxon>Dikarya</taxon>
        <taxon>Ascomycota</taxon>
        <taxon>Pezizomycotina</taxon>
        <taxon>Eurotiomycetes</taxon>
        <taxon>Eurotiomycetidae</taxon>
        <taxon>Eurotiales</taxon>
        <taxon>Aspergillaceae</taxon>
        <taxon>Aspergillus</taxon>
        <taxon>Aspergillus subgen. Circumdati</taxon>
    </lineage>
</organism>
<dbReference type="GO" id="GO:0009117">
    <property type="term" value="P:nucleotide metabolic process"/>
    <property type="evidence" value="ECO:0007669"/>
    <property type="project" value="TreeGrafter"/>
</dbReference>
<feature type="domain" description="HIT" evidence="2">
    <location>
        <begin position="181"/>
        <end position="286"/>
    </location>
</feature>
<dbReference type="Proteomes" id="UP000184546">
    <property type="component" value="Unassembled WGS sequence"/>
</dbReference>
<accession>A0A1L9WXQ7</accession>